<evidence type="ECO:0000313" key="3">
    <source>
        <dbReference type="Proteomes" id="UP000683925"/>
    </source>
</evidence>
<dbReference type="Proteomes" id="UP000683925">
    <property type="component" value="Unassembled WGS sequence"/>
</dbReference>
<dbReference type="EMBL" id="CAJJDP010000042">
    <property type="protein sequence ID" value="CAD8162804.1"/>
    <property type="molecule type" value="Genomic_DNA"/>
</dbReference>
<evidence type="ECO:0000313" key="2">
    <source>
        <dbReference type="EMBL" id="CAD8162804.1"/>
    </source>
</evidence>
<dbReference type="EMBL" id="CAJJDP010000042">
    <property type="protein sequence ID" value="CAD8162800.1"/>
    <property type="molecule type" value="Genomic_DNA"/>
</dbReference>
<organism evidence="1 3">
    <name type="scientific">Paramecium octaurelia</name>
    <dbReference type="NCBI Taxonomy" id="43137"/>
    <lineage>
        <taxon>Eukaryota</taxon>
        <taxon>Sar</taxon>
        <taxon>Alveolata</taxon>
        <taxon>Ciliophora</taxon>
        <taxon>Intramacronucleata</taxon>
        <taxon>Oligohymenophorea</taxon>
        <taxon>Peniculida</taxon>
        <taxon>Parameciidae</taxon>
        <taxon>Paramecium</taxon>
    </lineage>
</organism>
<sequence length="65" mass="7257">MPPSLLLNDSVLIFSNFPLKIRIALFTTIIRPFNLQEGFATTQTEISINGERQNIEGGETNPKPI</sequence>
<accession>A0A8S1UD71</accession>
<comment type="caution">
    <text evidence="1">The sequence shown here is derived from an EMBL/GenBank/DDBJ whole genome shotgun (WGS) entry which is preliminary data.</text>
</comment>
<keyword evidence="3" id="KW-1185">Reference proteome</keyword>
<reference evidence="1" key="1">
    <citation type="submission" date="2021-01" db="EMBL/GenBank/DDBJ databases">
        <authorList>
            <consortium name="Genoscope - CEA"/>
            <person name="William W."/>
        </authorList>
    </citation>
    <scope>NUCLEOTIDE SEQUENCE</scope>
</reference>
<gene>
    <name evidence="1" type="ORF">POCTA_138.1.T0420136</name>
    <name evidence="2" type="ORF">POCTA_138.1.T0420138</name>
</gene>
<dbReference type="AlphaFoldDB" id="A0A8S1UD71"/>
<protein>
    <submittedName>
        <fullName evidence="1">Uncharacterized protein</fullName>
    </submittedName>
</protein>
<evidence type="ECO:0000313" key="1">
    <source>
        <dbReference type="EMBL" id="CAD8162800.1"/>
    </source>
</evidence>
<name>A0A8S1UD71_PAROT</name>
<proteinExistence type="predicted"/>